<feature type="transmembrane region" description="Helical" evidence="1">
    <location>
        <begin position="7"/>
        <end position="24"/>
    </location>
</feature>
<keyword evidence="3" id="KW-1185">Reference proteome</keyword>
<feature type="transmembrane region" description="Helical" evidence="1">
    <location>
        <begin position="89"/>
        <end position="111"/>
    </location>
</feature>
<accession>A0A5D0R7P6</accession>
<keyword evidence="1" id="KW-0812">Transmembrane</keyword>
<gene>
    <name evidence="2" type="ORF">ES674_09085</name>
</gene>
<comment type="caution">
    <text evidence="2">The sequence shown here is derived from an EMBL/GenBank/DDBJ whole genome shotgun (WGS) entry which is preliminary data.</text>
</comment>
<reference evidence="2 3" key="1">
    <citation type="submission" date="2019-08" db="EMBL/GenBank/DDBJ databases">
        <title>Genomes of Antarctic Bizionia species.</title>
        <authorList>
            <person name="Bowman J.P."/>
        </authorList>
    </citation>
    <scope>NUCLEOTIDE SEQUENCE [LARGE SCALE GENOMIC DNA]</scope>
    <source>
        <strain evidence="2 3">ADA-4</strain>
    </source>
</reference>
<proteinExistence type="predicted"/>
<protein>
    <recommendedName>
        <fullName evidence="4">DUF2069 domain-containing protein</fullName>
    </recommendedName>
</protein>
<dbReference type="AlphaFoldDB" id="A0A5D0R7P6"/>
<feature type="transmembrane region" description="Helical" evidence="1">
    <location>
        <begin position="30"/>
        <end position="50"/>
    </location>
</feature>
<keyword evidence="1" id="KW-0472">Membrane</keyword>
<evidence type="ECO:0008006" key="4">
    <source>
        <dbReference type="Google" id="ProtNLM"/>
    </source>
</evidence>
<evidence type="ECO:0000313" key="3">
    <source>
        <dbReference type="Proteomes" id="UP000323720"/>
    </source>
</evidence>
<organism evidence="2 3">
    <name type="scientific">Bizionia myxarmorum</name>
    <dbReference type="NCBI Taxonomy" id="291186"/>
    <lineage>
        <taxon>Bacteria</taxon>
        <taxon>Pseudomonadati</taxon>
        <taxon>Bacteroidota</taxon>
        <taxon>Flavobacteriia</taxon>
        <taxon>Flavobacteriales</taxon>
        <taxon>Flavobacteriaceae</taxon>
        <taxon>Bizionia</taxon>
    </lineage>
</organism>
<name>A0A5D0R7P6_9FLAO</name>
<evidence type="ECO:0000313" key="2">
    <source>
        <dbReference type="EMBL" id="TYB76856.1"/>
    </source>
</evidence>
<feature type="transmembrane region" description="Helical" evidence="1">
    <location>
        <begin position="57"/>
        <end position="77"/>
    </location>
</feature>
<dbReference type="EMBL" id="VSKK01000002">
    <property type="protein sequence ID" value="TYB76856.1"/>
    <property type="molecule type" value="Genomic_DNA"/>
</dbReference>
<dbReference type="RefSeq" id="WP_148403693.1">
    <property type="nucleotide sequence ID" value="NZ_VSKK01000002.1"/>
</dbReference>
<dbReference type="OrthoDB" id="1134700at2"/>
<evidence type="ECO:0000256" key="1">
    <source>
        <dbReference type="SAM" id="Phobius"/>
    </source>
</evidence>
<dbReference type="Proteomes" id="UP000323720">
    <property type="component" value="Unassembled WGS sequence"/>
</dbReference>
<sequence>MKLIHKYYKFIPYLYFIAAIAYWFTDVNKVKGITAYPILLFAIPFVWQLIKPSKQLNFSLGITFVCLSSYMILAYLTDLFKIISFSESVKSFVFVGGLFVVTNFLMSLWMIRNSIKKTF</sequence>
<keyword evidence="1" id="KW-1133">Transmembrane helix</keyword>